<organism evidence="1 2">
    <name type="scientific">Rhynchophorus ferrugineus</name>
    <name type="common">Red palm weevil</name>
    <name type="synonym">Curculio ferrugineus</name>
    <dbReference type="NCBI Taxonomy" id="354439"/>
    <lineage>
        <taxon>Eukaryota</taxon>
        <taxon>Metazoa</taxon>
        <taxon>Ecdysozoa</taxon>
        <taxon>Arthropoda</taxon>
        <taxon>Hexapoda</taxon>
        <taxon>Insecta</taxon>
        <taxon>Pterygota</taxon>
        <taxon>Neoptera</taxon>
        <taxon>Endopterygota</taxon>
        <taxon>Coleoptera</taxon>
        <taxon>Polyphaga</taxon>
        <taxon>Cucujiformia</taxon>
        <taxon>Curculionidae</taxon>
        <taxon>Dryophthorinae</taxon>
        <taxon>Rhynchophorus</taxon>
    </lineage>
</organism>
<sequence length="120" mass="14259">MSDNGEESLVETVEESYETEVRRKIVKTKMKIQEVSADLFLCNTQCHHTPCNHPPRRPVTLNTCYLSWTNREAPLSRTCNCRYDVLSVFFRFQLDTFKQDPDKKIFIFEMNKTEQNIFEK</sequence>
<dbReference type="EMBL" id="JAACXV010000055">
    <property type="protein sequence ID" value="KAF7285393.1"/>
    <property type="molecule type" value="Genomic_DNA"/>
</dbReference>
<reference evidence="1" key="1">
    <citation type="submission" date="2020-08" db="EMBL/GenBank/DDBJ databases">
        <title>Genome sequencing and assembly of the red palm weevil Rhynchophorus ferrugineus.</title>
        <authorList>
            <person name="Dias G.B."/>
            <person name="Bergman C.M."/>
            <person name="Manee M."/>
        </authorList>
    </citation>
    <scope>NUCLEOTIDE SEQUENCE</scope>
    <source>
        <strain evidence="1">AA-2017</strain>
        <tissue evidence="1">Whole larva</tissue>
    </source>
</reference>
<comment type="caution">
    <text evidence="1">The sequence shown here is derived from an EMBL/GenBank/DDBJ whole genome shotgun (WGS) entry which is preliminary data.</text>
</comment>
<keyword evidence="2" id="KW-1185">Reference proteome</keyword>
<proteinExistence type="predicted"/>
<dbReference type="Proteomes" id="UP000625711">
    <property type="component" value="Unassembled WGS sequence"/>
</dbReference>
<dbReference type="AlphaFoldDB" id="A0A834IUP0"/>
<name>A0A834IUP0_RHYFE</name>
<accession>A0A834IUP0</accession>
<protein>
    <submittedName>
        <fullName evidence="1">Uncharacterized protein</fullName>
    </submittedName>
</protein>
<evidence type="ECO:0000313" key="1">
    <source>
        <dbReference type="EMBL" id="KAF7285393.1"/>
    </source>
</evidence>
<gene>
    <name evidence="1" type="ORF">GWI33_010646</name>
</gene>
<evidence type="ECO:0000313" key="2">
    <source>
        <dbReference type="Proteomes" id="UP000625711"/>
    </source>
</evidence>